<proteinExistence type="predicted"/>
<evidence type="ECO:0000256" key="1">
    <source>
        <dbReference type="ARBA" id="ARBA00022679"/>
    </source>
</evidence>
<dbReference type="GO" id="GO:0004674">
    <property type="term" value="F:protein serine/threonine kinase activity"/>
    <property type="evidence" value="ECO:0007669"/>
    <property type="project" value="TreeGrafter"/>
</dbReference>
<dbReference type="GO" id="GO:0005524">
    <property type="term" value="F:ATP binding"/>
    <property type="evidence" value="ECO:0007669"/>
    <property type="project" value="UniProtKB-KW"/>
</dbReference>
<dbReference type="AlphaFoldDB" id="A0A1C5J7B3"/>
<dbReference type="PANTHER" id="PTHR43289">
    <property type="entry name" value="MITOGEN-ACTIVATED PROTEIN KINASE KINASE KINASE 20-RELATED"/>
    <property type="match status" value="1"/>
</dbReference>
<gene>
    <name evidence="6" type="ORF">GA0070560_12354</name>
</gene>
<protein>
    <submittedName>
        <fullName evidence="6">Lanthionine synthetase C-like protein</fullName>
    </submittedName>
</protein>
<evidence type="ECO:0000256" key="2">
    <source>
        <dbReference type="ARBA" id="ARBA00022741"/>
    </source>
</evidence>
<sequence length="665" mass="70423">MTAFGPLVLPDDVMVVPAAEIACGLREQIDHQPGDHCVTRPLSRATTSLVDSDTAAFLDRFREPTTIVDAVIAFSAASGTDPRQTLTDVLPVLAGFIRDGVLLPADSALAARVEASLAPGRPVAGGQVVEPVHVLLDTEVYRLRLADGTTAALKIVREGAQADIAPLLHREAATLRSLDGRHNPHLVDAGEHAGRSFLVQSWIAGVDSHDAAAEARRLGGPEGVAVLLSLADGVVAAFSHLHTQDVLHGDVHPRNVLVDGQGRVVLLDFGLAVRISSAANGGCVRRGGVDFFLDPEGAQARLDGQSVTSLTQAGEQYSVAALIYHLLTGAHTHTFSLHAEHMLRQLRDEPVLPFDAHVGPKLPATEEALRRALDKDPDRRYPSLAHLLESLRTAAASDRAAPRTAPPSRTKGLLDKVLARLAAPGPLFDGGLAPPTSSAMNGGAGLAYALLRIARSRGDRQLLAQADLWAQQAEHRSAAEGAFVNRELGITREVVGDNSFYHHISGVHWVQALIAETRGDHPARDKAIEAFLRTASAPSPELDVAFGRSGLLLGCAMLLEACSGSSRHPALLALGTTLRDSVWSDLADADPIGEGPRRWVHGAAHGWSGYLFAVLRWAQASKSPAPEGIADRLDQLASLAQPAGRGLLWPFDSSSPRTDTLMGAS</sequence>
<reference evidence="7" key="1">
    <citation type="submission" date="2016-06" db="EMBL/GenBank/DDBJ databases">
        <authorList>
            <person name="Varghese N."/>
        </authorList>
    </citation>
    <scope>NUCLEOTIDE SEQUENCE [LARGE SCALE GENOMIC DNA]</scope>
    <source>
        <strain evidence="7">DSM 43171</strain>
    </source>
</reference>
<keyword evidence="1" id="KW-0808">Transferase</keyword>
<dbReference type="Pfam" id="PF05147">
    <property type="entry name" value="LANC_like"/>
    <property type="match status" value="1"/>
</dbReference>
<organism evidence="6 7">
    <name type="scientific">Micromonospora halophytica</name>
    <dbReference type="NCBI Taxonomy" id="47864"/>
    <lineage>
        <taxon>Bacteria</taxon>
        <taxon>Bacillati</taxon>
        <taxon>Actinomycetota</taxon>
        <taxon>Actinomycetes</taxon>
        <taxon>Micromonosporales</taxon>
        <taxon>Micromonosporaceae</taxon>
        <taxon>Micromonospora</taxon>
    </lineage>
</organism>
<dbReference type="Proteomes" id="UP000199408">
    <property type="component" value="Unassembled WGS sequence"/>
</dbReference>
<evidence type="ECO:0000313" key="6">
    <source>
        <dbReference type="EMBL" id="SCG66458.1"/>
    </source>
</evidence>
<dbReference type="Gene3D" id="1.10.510.10">
    <property type="entry name" value="Transferase(Phosphotransferase) domain 1"/>
    <property type="match status" value="1"/>
</dbReference>
<keyword evidence="3" id="KW-0418">Kinase</keyword>
<dbReference type="EMBL" id="FMDN01000023">
    <property type="protein sequence ID" value="SCG66458.1"/>
    <property type="molecule type" value="Genomic_DNA"/>
</dbReference>
<accession>A0A1C5J7B3</accession>
<dbReference type="Gene3D" id="1.50.10.10">
    <property type="match status" value="1"/>
</dbReference>
<dbReference type="OrthoDB" id="4516319at2"/>
<evidence type="ECO:0000313" key="7">
    <source>
        <dbReference type="Proteomes" id="UP000199408"/>
    </source>
</evidence>
<dbReference type="InterPro" id="IPR007822">
    <property type="entry name" value="LANC-like"/>
</dbReference>
<dbReference type="GO" id="GO:0005975">
    <property type="term" value="P:carbohydrate metabolic process"/>
    <property type="evidence" value="ECO:0007669"/>
    <property type="project" value="InterPro"/>
</dbReference>
<dbReference type="PANTHER" id="PTHR43289:SF30">
    <property type="entry name" value="NON-SPECIFIC SERINE_THREONINE PROTEIN KINASE"/>
    <property type="match status" value="1"/>
</dbReference>
<keyword evidence="2" id="KW-0547">Nucleotide-binding</keyword>
<dbReference type="Pfam" id="PF00069">
    <property type="entry name" value="Pkinase"/>
    <property type="match status" value="1"/>
</dbReference>
<dbReference type="SMART" id="SM00220">
    <property type="entry name" value="S_TKc"/>
    <property type="match status" value="1"/>
</dbReference>
<dbReference type="SUPFAM" id="SSF56112">
    <property type="entry name" value="Protein kinase-like (PK-like)"/>
    <property type="match status" value="1"/>
</dbReference>
<evidence type="ECO:0000256" key="3">
    <source>
        <dbReference type="ARBA" id="ARBA00022777"/>
    </source>
</evidence>
<keyword evidence="7" id="KW-1185">Reference proteome</keyword>
<dbReference type="GO" id="GO:0031179">
    <property type="term" value="P:peptide modification"/>
    <property type="evidence" value="ECO:0007669"/>
    <property type="project" value="InterPro"/>
</dbReference>
<dbReference type="STRING" id="47864.GA0070560_12354"/>
<keyword evidence="4" id="KW-0067">ATP-binding</keyword>
<name>A0A1C5J7B3_9ACTN</name>
<evidence type="ECO:0000259" key="5">
    <source>
        <dbReference type="PROSITE" id="PS50011"/>
    </source>
</evidence>
<evidence type="ECO:0000256" key="4">
    <source>
        <dbReference type="ARBA" id="ARBA00022840"/>
    </source>
</evidence>
<dbReference type="InterPro" id="IPR011009">
    <property type="entry name" value="Kinase-like_dom_sf"/>
</dbReference>
<dbReference type="PROSITE" id="PS50011">
    <property type="entry name" value="PROTEIN_KINASE_DOM"/>
    <property type="match status" value="1"/>
</dbReference>
<feature type="domain" description="Protein kinase" evidence="5">
    <location>
        <begin position="117"/>
        <end position="392"/>
    </location>
</feature>
<dbReference type="SUPFAM" id="SSF158745">
    <property type="entry name" value="LanC-like"/>
    <property type="match status" value="1"/>
</dbReference>
<dbReference type="InterPro" id="IPR000719">
    <property type="entry name" value="Prot_kinase_dom"/>
</dbReference>
<dbReference type="InterPro" id="IPR012341">
    <property type="entry name" value="6hp_glycosidase-like_sf"/>
</dbReference>